<dbReference type="PANTHER" id="PTHR37845">
    <property type="entry name" value="SEQUENCE ORPHAN"/>
    <property type="match status" value="1"/>
</dbReference>
<dbReference type="AlphaFoldDB" id="A0A090CQ53"/>
<dbReference type="PANTHER" id="PTHR37845:SF1">
    <property type="entry name" value="SEQUENCE ORPHAN"/>
    <property type="match status" value="1"/>
</dbReference>
<accession>A0A090CQ53</accession>
<evidence type="ECO:0008006" key="3">
    <source>
        <dbReference type="Google" id="ProtNLM"/>
    </source>
</evidence>
<name>A0A090CQ53_PODAN</name>
<proteinExistence type="predicted"/>
<reference evidence="2" key="2">
    <citation type="journal article" date="2014" name="Genetics">
        <title>Maintaining two mating types: Structure of the mating type locus and its role in heterokaryosis in Podospora anserina.</title>
        <authorList>
            <person name="Grognet P."/>
            <person name="Bidard F."/>
            <person name="Kuchly C."/>
            <person name="Tong L.C.H."/>
            <person name="Coppin E."/>
            <person name="Benkhali J.A."/>
            <person name="Couloux A."/>
            <person name="Wincker P."/>
            <person name="Debuchy R."/>
            <person name="Silar P."/>
        </authorList>
    </citation>
    <scope>GENOME REANNOTATION</scope>
    <source>
        <strain evidence="2">S / ATCC MYA-4624 / DSM 980 / FGSC 10383</strain>
    </source>
</reference>
<dbReference type="InParanoid" id="A0A090CQ53"/>
<reference evidence="1 2" key="1">
    <citation type="journal article" date="2008" name="Genome Biol.">
        <title>The genome sequence of the model ascomycete fungus Podospora anserina.</title>
        <authorList>
            <person name="Espagne E."/>
            <person name="Lespinet O."/>
            <person name="Malagnac F."/>
            <person name="Da Silva C."/>
            <person name="Jaillon O."/>
            <person name="Porcel B.M."/>
            <person name="Couloux A."/>
            <person name="Aury J.-M."/>
            <person name="Segurens B."/>
            <person name="Poulain J."/>
            <person name="Anthouard V."/>
            <person name="Grossetete S."/>
            <person name="Khalili H."/>
            <person name="Coppin E."/>
            <person name="Dequard-Chablat M."/>
            <person name="Picard M."/>
            <person name="Contamine V."/>
            <person name="Arnaise S."/>
            <person name="Bourdais A."/>
            <person name="Berteaux-Lecellier V."/>
            <person name="Gautheret D."/>
            <person name="de Vries R.P."/>
            <person name="Battaglia E."/>
            <person name="Coutinho P.M."/>
            <person name="Danchin E.G.J."/>
            <person name="Henrissat B."/>
            <person name="El Khoury R."/>
            <person name="Sainsard-Chanet A."/>
            <person name="Boivin A."/>
            <person name="Pinan-Lucarre B."/>
            <person name="Sellem C.H."/>
            <person name="Debuchy R."/>
            <person name="Wincker P."/>
            <person name="Weissenbach J."/>
            <person name="Silar P."/>
        </authorList>
    </citation>
    <scope>NUCLEOTIDE SEQUENCE [LARGE SCALE GENOMIC DNA]</scope>
    <source>
        <strain evidence="2">S / ATCC MYA-4624 / DSM 980 / FGSC 10383</strain>
    </source>
</reference>
<protein>
    <recommendedName>
        <fullName evidence="3">Sequence orphan</fullName>
    </recommendedName>
</protein>
<dbReference type="Proteomes" id="UP000001197">
    <property type="component" value="Chromosome 6"/>
</dbReference>
<dbReference type="EMBL" id="FO904941">
    <property type="protein sequence ID" value="CDP30986.1"/>
    <property type="molecule type" value="Genomic_DNA"/>
</dbReference>
<organism evidence="1 2">
    <name type="scientific">Podospora anserina (strain S / ATCC MYA-4624 / DSM 980 / FGSC 10383)</name>
    <name type="common">Pleurage anserina</name>
    <dbReference type="NCBI Taxonomy" id="515849"/>
    <lineage>
        <taxon>Eukaryota</taxon>
        <taxon>Fungi</taxon>
        <taxon>Dikarya</taxon>
        <taxon>Ascomycota</taxon>
        <taxon>Pezizomycotina</taxon>
        <taxon>Sordariomycetes</taxon>
        <taxon>Sordariomycetidae</taxon>
        <taxon>Sordariales</taxon>
        <taxon>Podosporaceae</taxon>
        <taxon>Podospora</taxon>
        <taxon>Podospora anserina</taxon>
    </lineage>
</organism>
<sequence>MKESGINGGLETLKPPHQILAVATSPLTTTTTAIMDAKTTTTITSAVPPSEQTTKWNTKNLPFRLGADLISAASAAVLVAPIISVIDRYFSPLFPPVISPSRSLTSSRSIMENASGRSPLLTSLRTSLTTFLTSPKTMFLSKPFGLIFALYGGTYLTANTLDTYLSTTQSLPPTYVSSGPEKFIASSTANIGICIYKDQVFVRLFGPPGITRPVTLPSYALFAMRDCMTIFASFNVPGLLGPRIQERLSEGWRRSGPTGATMAQFAAPAAVQVFSTPVHLWGLDIYNRPGVGVGERVRLVVRNWGVSTAARVCRIVPAFGVGGW</sequence>
<keyword evidence="2" id="KW-1185">Reference proteome</keyword>
<dbReference type="eggNOG" id="ENOG502QWAD">
    <property type="taxonomic scope" value="Eukaryota"/>
</dbReference>
<evidence type="ECO:0000313" key="1">
    <source>
        <dbReference type="EMBL" id="CDP30986.1"/>
    </source>
</evidence>
<evidence type="ECO:0000313" key="2">
    <source>
        <dbReference type="Proteomes" id="UP000001197"/>
    </source>
</evidence>
<dbReference type="GO" id="GO:0005739">
    <property type="term" value="C:mitochondrion"/>
    <property type="evidence" value="ECO:0007669"/>
    <property type="project" value="TreeGrafter"/>
</dbReference>
<dbReference type="STRING" id="515849.A0A090CQ53"/>
<dbReference type="InterPro" id="IPR038781">
    <property type="entry name" value="C365.16-ike"/>
</dbReference>